<dbReference type="EMBL" id="LAZR01035328">
    <property type="protein sequence ID" value="KKL27819.1"/>
    <property type="molecule type" value="Genomic_DNA"/>
</dbReference>
<comment type="caution">
    <text evidence="1">The sequence shown here is derived from an EMBL/GenBank/DDBJ whole genome shotgun (WGS) entry which is preliminary data.</text>
</comment>
<protein>
    <submittedName>
        <fullName evidence="1">Uncharacterized protein</fullName>
    </submittedName>
</protein>
<reference evidence="1" key="1">
    <citation type="journal article" date="2015" name="Nature">
        <title>Complex archaea that bridge the gap between prokaryotes and eukaryotes.</title>
        <authorList>
            <person name="Spang A."/>
            <person name="Saw J.H."/>
            <person name="Jorgensen S.L."/>
            <person name="Zaremba-Niedzwiedzka K."/>
            <person name="Martijn J."/>
            <person name="Lind A.E."/>
            <person name="van Eijk R."/>
            <person name="Schleper C."/>
            <person name="Guy L."/>
            <person name="Ettema T.J."/>
        </authorList>
    </citation>
    <scope>NUCLEOTIDE SEQUENCE</scope>
</reference>
<name>A0A0F9C0Y8_9ZZZZ</name>
<dbReference type="AlphaFoldDB" id="A0A0F9C0Y8"/>
<sequence>MKQTKVSIAKEYCEAIHKKHGLVTQELIIEYDKKHGKKLLTWNDQEAAAKFRIDEAAEWIAKIALEGQEGRAKRAYYNAIKTTETGSIRAYFAVEDIAMDEELYTSALAIYLAQATGLNEQFSHLKEARRVAQFIDREIKEPVTA</sequence>
<evidence type="ECO:0000313" key="1">
    <source>
        <dbReference type="EMBL" id="KKL27819.1"/>
    </source>
</evidence>
<gene>
    <name evidence="1" type="ORF">LCGC14_2381350</name>
</gene>
<organism evidence="1">
    <name type="scientific">marine sediment metagenome</name>
    <dbReference type="NCBI Taxonomy" id="412755"/>
    <lineage>
        <taxon>unclassified sequences</taxon>
        <taxon>metagenomes</taxon>
        <taxon>ecological metagenomes</taxon>
    </lineage>
</organism>
<proteinExistence type="predicted"/>
<accession>A0A0F9C0Y8</accession>